<evidence type="ECO:0000313" key="2">
    <source>
        <dbReference type="Proteomes" id="UP000316726"/>
    </source>
</evidence>
<name>A0A5B8MH84_9CHLO</name>
<dbReference type="PANTHER" id="PTHR34966:SF1">
    <property type="entry name" value="OS04G0508100 PROTEIN"/>
    <property type="match status" value="1"/>
</dbReference>
<reference evidence="1 2" key="1">
    <citation type="submission" date="2018-07" db="EMBL/GenBank/DDBJ databases">
        <title>The complete nuclear genome of the prasinophyte Chloropicon primus (CCMP1205).</title>
        <authorList>
            <person name="Pombert J.-F."/>
            <person name="Otis C."/>
            <person name="Turmel M."/>
            <person name="Lemieux C."/>
        </authorList>
    </citation>
    <scope>NUCLEOTIDE SEQUENCE [LARGE SCALE GENOMIC DNA]</scope>
    <source>
        <strain evidence="1 2">CCMP1205</strain>
    </source>
</reference>
<dbReference type="OrthoDB" id="2101583at2759"/>
<dbReference type="AlphaFoldDB" id="A0A5B8MH84"/>
<gene>
    <name evidence="1" type="ORF">A3770_03p23070</name>
</gene>
<proteinExistence type="predicted"/>
<dbReference type="Proteomes" id="UP000316726">
    <property type="component" value="Chromosome 3"/>
</dbReference>
<accession>A0A5B8MH84</accession>
<dbReference type="PANTHER" id="PTHR34966">
    <property type="entry name" value="OSJNBA0043L24.15 PROTEIN"/>
    <property type="match status" value="1"/>
</dbReference>
<dbReference type="EMBL" id="CP031036">
    <property type="protein sequence ID" value="QDZ19789.1"/>
    <property type="molecule type" value="Genomic_DNA"/>
</dbReference>
<keyword evidence="2" id="KW-1185">Reference proteome</keyword>
<organism evidence="1 2">
    <name type="scientific">Chloropicon primus</name>
    <dbReference type="NCBI Taxonomy" id="1764295"/>
    <lineage>
        <taxon>Eukaryota</taxon>
        <taxon>Viridiplantae</taxon>
        <taxon>Chlorophyta</taxon>
        <taxon>Chloropicophyceae</taxon>
        <taxon>Chloropicales</taxon>
        <taxon>Chloropicaceae</taxon>
        <taxon>Chloropicon</taxon>
    </lineage>
</organism>
<protein>
    <submittedName>
        <fullName evidence="1">Uncharacterized protein</fullName>
    </submittedName>
</protein>
<sequence length="80" mass="9512">MRFLQNLISYWANLILVETLANSRTFQRFAVNTDKMLKELQKKGGEVSVKDATKQATDFTKAFREEMTKQFREEQMKKKF</sequence>
<evidence type="ECO:0000313" key="1">
    <source>
        <dbReference type="EMBL" id="QDZ19789.1"/>
    </source>
</evidence>